<dbReference type="OrthoDB" id="9813518at2"/>
<dbReference type="PANTHER" id="PTHR11767:SF102">
    <property type="entry name" value="INWARDLY RECTIFYING POTASSIUM CHANNEL 1, ISOFORM F"/>
    <property type="match status" value="1"/>
</dbReference>
<dbReference type="Gene3D" id="1.10.287.70">
    <property type="match status" value="1"/>
</dbReference>
<reference evidence="14 15" key="1">
    <citation type="submission" date="2016-10" db="EMBL/GenBank/DDBJ databases">
        <authorList>
            <person name="de Groot N.N."/>
        </authorList>
    </citation>
    <scope>NUCLEOTIDE SEQUENCE [LARGE SCALE GENOMIC DNA]</scope>
    <source>
        <strain evidence="15">E92,LMG 26720,CCM 7988</strain>
    </source>
</reference>
<feature type="transmembrane region" description="Helical" evidence="11">
    <location>
        <begin position="132"/>
        <end position="158"/>
    </location>
</feature>
<dbReference type="GO" id="GO:0005886">
    <property type="term" value="C:plasma membrane"/>
    <property type="evidence" value="ECO:0007669"/>
    <property type="project" value="TreeGrafter"/>
</dbReference>
<organism evidence="14 15">
    <name type="scientific">Pseudarcicella hirudinis</name>
    <dbReference type="NCBI Taxonomy" id="1079859"/>
    <lineage>
        <taxon>Bacteria</taxon>
        <taxon>Pseudomonadati</taxon>
        <taxon>Bacteroidota</taxon>
        <taxon>Cytophagia</taxon>
        <taxon>Cytophagales</taxon>
        <taxon>Flectobacillaceae</taxon>
        <taxon>Pseudarcicella</taxon>
    </lineage>
</organism>
<evidence type="ECO:0000313" key="14">
    <source>
        <dbReference type="EMBL" id="SFP44073.1"/>
    </source>
</evidence>
<keyword evidence="5" id="KW-0851">Voltage-gated channel</keyword>
<evidence type="ECO:0000256" key="6">
    <source>
        <dbReference type="ARBA" id="ARBA00022958"/>
    </source>
</evidence>
<evidence type="ECO:0000256" key="11">
    <source>
        <dbReference type="SAM" id="Phobius"/>
    </source>
</evidence>
<dbReference type="EMBL" id="FOXH01000003">
    <property type="protein sequence ID" value="SFP44073.1"/>
    <property type="molecule type" value="Genomic_DNA"/>
</dbReference>
<evidence type="ECO:0000256" key="10">
    <source>
        <dbReference type="ARBA" id="ARBA00023303"/>
    </source>
</evidence>
<dbReference type="Gene3D" id="2.60.40.1400">
    <property type="entry name" value="G protein-activated inward rectifier potassium channel 1"/>
    <property type="match status" value="1"/>
</dbReference>
<dbReference type="InterPro" id="IPR041647">
    <property type="entry name" value="IRK_C"/>
</dbReference>
<dbReference type="SUPFAM" id="SSF81324">
    <property type="entry name" value="Voltage-gated potassium channels"/>
    <property type="match status" value="1"/>
</dbReference>
<keyword evidence="7 11" id="KW-1133">Transmembrane helix</keyword>
<evidence type="ECO:0000259" key="12">
    <source>
        <dbReference type="Pfam" id="PF07885"/>
    </source>
</evidence>
<dbReference type="InterPro" id="IPR014756">
    <property type="entry name" value="Ig_E-set"/>
</dbReference>
<dbReference type="InterPro" id="IPR013518">
    <property type="entry name" value="K_chnl_inward-rec_Kir_cyto"/>
</dbReference>
<dbReference type="GO" id="GO:0005242">
    <property type="term" value="F:inward rectifier potassium channel activity"/>
    <property type="evidence" value="ECO:0007669"/>
    <property type="project" value="InterPro"/>
</dbReference>
<dbReference type="PRINTS" id="PR01320">
    <property type="entry name" value="KIRCHANNEL"/>
</dbReference>
<dbReference type="RefSeq" id="WP_092014038.1">
    <property type="nucleotide sequence ID" value="NZ_FOXH01000003.1"/>
</dbReference>
<sequence>MALLKRHIRHHSLEEAEKRNDIGFGTLVTDVPTRLINRDGSFNVKRLSETFWGKLNLYNRLITISWQKFFLLVISYFFITNLIFALAYELIGIEYLHGIELTNEWTKFYDAYFFSAQTLTTVGYGRIAPHGFIASTVASIESLLGLLTFALATGLLYARFSRPEARILYSKNALIAPYLDITGLMFRIVNERQNQLIDVTVELVFTILEQTPEGKKVRKYYGLPLERNKVQFFPMNWTIVHPIIEESPVFGMTREDMLKGEAELFVLIKATEDTFNQSVHSRMSYHAKEMVWGAKYESMIWEKNGMITMDLSKLSDIREVPLTSEYIPDDKYEESEKQAD</sequence>
<evidence type="ECO:0000256" key="7">
    <source>
        <dbReference type="ARBA" id="ARBA00022989"/>
    </source>
</evidence>
<keyword evidence="8" id="KW-0406">Ion transport</keyword>
<proteinExistence type="predicted"/>
<comment type="subcellular location">
    <subcellularLocation>
        <location evidence="1">Membrane</location>
        <topology evidence="1">Multi-pass membrane protein</topology>
    </subcellularLocation>
</comment>
<protein>
    <submittedName>
        <fullName evidence="14">Inward rectifier potassium channel</fullName>
    </submittedName>
</protein>
<evidence type="ECO:0000256" key="8">
    <source>
        <dbReference type="ARBA" id="ARBA00023065"/>
    </source>
</evidence>
<feature type="transmembrane region" description="Helical" evidence="11">
    <location>
        <begin position="69"/>
        <end position="88"/>
    </location>
</feature>
<keyword evidence="15" id="KW-1185">Reference proteome</keyword>
<dbReference type="InterPro" id="IPR013099">
    <property type="entry name" value="K_chnl_dom"/>
</dbReference>
<keyword evidence="9 11" id="KW-0472">Membrane</keyword>
<keyword evidence="6" id="KW-0630">Potassium</keyword>
<evidence type="ECO:0000256" key="9">
    <source>
        <dbReference type="ARBA" id="ARBA00023136"/>
    </source>
</evidence>
<evidence type="ECO:0000259" key="13">
    <source>
        <dbReference type="Pfam" id="PF17655"/>
    </source>
</evidence>
<keyword evidence="10 14" id="KW-0407">Ion channel</keyword>
<evidence type="ECO:0000256" key="2">
    <source>
        <dbReference type="ARBA" id="ARBA00022448"/>
    </source>
</evidence>
<keyword evidence="4 11" id="KW-0812">Transmembrane</keyword>
<feature type="domain" description="Inward rectifier potassium channel C-terminal" evidence="13">
    <location>
        <begin position="167"/>
        <end position="324"/>
    </location>
</feature>
<evidence type="ECO:0000256" key="1">
    <source>
        <dbReference type="ARBA" id="ARBA00004141"/>
    </source>
</evidence>
<dbReference type="STRING" id="1079859.SAMN04515674_103129"/>
<evidence type="ECO:0000256" key="4">
    <source>
        <dbReference type="ARBA" id="ARBA00022692"/>
    </source>
</evidence>
<name>A0A1I5QCW3_9BACT</name>
<feature type="domain" description="Potassium channel" evidence="12">
    <location>
        <begin position="86"/>
        <end position="157"/>
    </location>
</feature>
<dbReference type="GO" id="GO:0034702">
    <property type="term" value="C:monoatomic ion channel complex"/>
    <property type="evidence" value="ECO:0007669"/>
    <property type="project" value="UniProtKB-KW"/>
</dbReference>
<dbReference type="SUPFAM" id="SSF81296">
    <property type="entry name" value="E set domains"/>
    <property type="match status" value="1"/>
</dbReference>
<dbReference type="GO" id="GO:1990573">
    <property type="term" value="P:potassium ion import across plasma membrane"/>
    <property type="evidence" value="ECO:0007669"/>
    <property type="project" value="TreeGrafter"/>
</dbReference>
<dbReference type="GO" id="GO:0034765">
    <property type="term" value="P:regulation of monoatomic ion transmembrane transport"/>
    <property type="evidence" value="ECO:0007669"/>
    <property type="project" value="TreeGrafter"/>
</dbReference>
<gene>
    <name evidence="14" type="ORF">SAMN04515674_103129</name>
</gene>
<evidence type="ECO:0000313" key="15">
    <source>
        <dbReference type="Proteomes" id="UP000199306"/>
    </source>
</evidence>
<dbReference type="Proteomes" id="UP000199306">
    <property type="component" value="Unassembled WGS sequence"/>
</dbReference>
<dbReference type="Pfam" id="PF07885">
    <property type="entry name" value="Ion_trans_2"/>
    <property type="match status" value="1"/>
</dbReference>
<accession>A0A1I5QCW3</accession>
<evidence type="ECO:0000256" key="3">
    <source>
        <dbReference type="ARBA" id="ARBA00022538"/>
    </source>
</evidence>
<dbReference type="InterPro" id="IPR016449">
    <property type="entry name" value="K_chnl_inward-rec_Kir"/>
</dbReference>
<dbReference type="AlphaFoldDB" id="A0A1I5QCW3"/>
<dbReference type="Pfam" id="PF17655">
    <property type="entry name" value="IRK_C"/>
    <property type="match status" value="1"/>
</dbReference>
<evidence type="ECO:0000256" key="5">
    <source>
        <dbReference type="ARBA" id="ARBA00022882"/>
    </source>
</evidence>
<keyword evidence="2" id="KW-0813">Transport</keyword>
<keyword evidence="3" id="KW-0633">Potassium transport</keyword>
<dbReference type="PANTHER" id="PTHR11767">
    <property type="entry name" value="INWARD RECTIFIER POTASSIUM CHANNEL"/>
    <property type="match status" value="1"/>
</dbReference>